<accession>A0A2M9CL22</accession>
<dbReference type="Pfam" id="PF00722">
    <property type="entry name" value="Glyco_hydro_16"/>
    <property type="match status" value="1"/>
</dbReference>
<dbReference type="AlphaFoldDB" id="A0A2M9CL22"/>
<comment type="caution">
    <text evidence="3">The sequence shown here is derived from an EMBL/GenBank/DDBJ whole genome shotgun (WGS) entry which is preliminary data.</text>
</comment>
<dbReference type="GO" id="GO:0005975">
    <property type="term" value="P:carbohydrate metabolic process"/>
    <property type="evidence" value="ECO:0007669"/>
    <property type="project" value="InterPro"/>
</dbReference>
<evidence type="ECO:0000313" key="3">
    <source>
        <dbReference type="EMBL" id="PJJ72559.1"/>
    </source>
</evidence>
<dbReference type="PROSITE" id="PS51762">
    <property type="entry name" value="GH16_2"/>
    <property type="match status" value="1"/>
</dbReference>
<keyword evidence="4" id="KW-1185">Reference proteome</keyword>
<dbReference type="RefSeq" id="WP_100364733.1">
    <property type="nucleotide sequence ID" value="NZ_PGFF01000001.1"/>
</dbReference>
<reference evidence="3 4" key="1">
    <citation type="submission" date="2017-11" db="EMBL/GenBank/DDBJ databases">
        <title>Genomic Encyclopedia of Archaeal and Bacterial Type Strains, Phase II (KMG-II): From Individual Species to Whole Genera.</title>
        <authorList>
            <person name="Goeker M."/>
        </authorList>
    </citation>
    <scope>NUCLEOTIDE SEQUENCE [LARGE SCALE GENOMIC DNA]</scope>
    <source>
        <strain evidence="3 4">DSM 27393</strain>
    </source>
</reference>
<dbReference type="PANTHER" id="PTHR10963">
    <property type="entry name" value="GLYCOSYL HYDROLASE-RELATED"/>
    <property type="match status" value="1"/>
</dbReference>
<gene>
    <name evidence="3" type="ORF">CLV46_2131</name>
</gene>
<dbReference type="InterPro" id="IPR013320">
    <property type="entry name" value="ConA-like_dom_sf"/>
</dbReference>
<evidence type="ECO:0000259" key="2">
    <source>
        <dbReference type="PROSITE" id="PS51762"/>
    </source>
</evidence>
<keyword evidence="3" id="KW-0378">Hydrolase</keyword>
<name>A0A2M9CL22_9MICO</name>
<dbReference type="InterPro" id="IPR000757">
    <property type="entry name" value="Beta-glucanase-like"/>
</dbReference>
<dbReference type="Proteomes" id="UP000228758">
    <property type="component" value="Unassembled WGS sequence"/>
</dbReference>
<protein>
    <submittedName>
        <fullName evidence="3">Glycosyl hydrolase family 16</fullName>
    </submittedName>
</protein>
<organism evidence="3 4">
    <name type="scientific">Diaminobutyricimonas aerilata</name>
    <dbReference type="NCBI Taxonomy" id="1162967"/>
    <lineage>
        <taxon>Bacteria</taxon>
        <taxon>Bacillati</taxon>
        <taxon>Actinomycetota</taxon>
        <taxon>Actinomycetes</taxon>
        <taxon>Micrococcales</taxon>
        <taxon>Microbacteriaceae</taxon>
        <taxon>Diaminobutyricimonas</taxon>
    </lineage>
</organism>
<sequence>MIDRSGLVLDLDERFDVASLDETVWLAHYLPHWTTPERSAARYRLRHGRLELRIEQDQPEWAPDIVRGMRVSNLQTGHVAGPLGSAIGQHRTDERLVVRTEHPSRTLRLVRHGVVEARIRVSPDPSCMTALWMIGVEDEPERSAEICIMEVFGRELDARGGLVGVGVHPHHDPRVTDSFRKVRRHDDLSAWHDYAVDWAADRIRFFIDGDLVHTVDERIDYPMQLMLDLFEFPENDDRPADAYPKTASVDRVEVWRRP</sequence>
<dbReference type="EMBL" id="PGFF01000001">
    <property type="protein sequence ID" value="PJJ72559.1"/>
    <property type="molecule type" value="Genomic_DNA"/>
</dbReference>
<dbReference type="SUPFAM" id="SSF49899">
    <property type="entry name" value="Concanavalin A-like lectins/glucanases"/>
    <property type="match status" value="1"/>
</dbReference>
<dbReference type="CDD" id="cd00413">
    <property type="entry name" value="Glyco_hydrolase_16"/>
    <property type="match status" value="1"/>
</dbReference>
<dbReference type="InterPro" id="IPR050546">
    <property type="entry name" value="Glycosyl_Hydrlase_16"/>
</dbReference>
<proteinExistence type="inferred from homology"/>
<evidence type="ECO:0000256" key="1">
    <source>
        <dbReference type="ARBA" id="ARBA00006865"/>
    </source>
</evidence>
<dbReference type="GO" id="GO:0004553">
    <property type="term" value="F:hydrolase activity, hydrolyzing O-glycosyl compounds"/>
    <property type="evidence" value="ECO:0007669"/>
    <property type="project" value="InterPro"/>
</dbReference>
<dbReference type="Gene3D" id="2.60.120.200">
    <property type="match status" value="1"/>
</dbReference>
<evidence type="ECO:0000313" key="4">
    <source>
        <dbReference type="Proteomes" id="UP000228758"/>
    </source>
</evidence>
<feature type="domain" description="GH16" evidence="2">
    <location>
        <begin position="2"/>
        <end position="258"/>
    </location>
</feature>
<comment type="similarity">
    <text evidence="1">Belongs to the glycosyl hydrolase 16 family.</text>
</comment>
<dbReference type="PANTHER" id="PTHR10963:SF55">
    <property type="entry name" value="GLYCOSIDE HYDROLASE FAMILY 16 PROTEIN"/>
    <property type="match status" value="1"/>
</dbReference>
<dbReference type="OrthoDB" id="9809583at2"/>